<reference evidence="2 3" key="1">
    <citation type="submission" date="2022-03" db="EMBL/GenBank/DDBJ databases">
        <authorList>
            <person name="Nunn A."/>
            <person name="Chopra R."/>
            <person name="Nunn A."/>
            <person name="Contreras Garrido A."/>
        </authorList>
    </citation>
    <scope>NUCLEOTIDE SEQUENCE [LARGE SCALE GENOMIC DNA]</scope>
</reference>
<protein>
    <recommendedName>
        <fullName evidence="4">VQ domain-containing protein</fullName>
    </recommendedName>
</protein>
<name>A0AAU9R6Y6_THLAR</name>
<feature type="region of interest" description="Disordered" evidence="1">
    <location>
        <begin position="19"/>
        <end position="44"/>
    </location>
</feature>
<evidence type="ECO:0008006" key="4">
    <source>
        <dbReference type="Google" id="ProtNLM"/>
    </source>
</evidence>
<gene>
    <name evidence="2" type="ORF">TAV2_LOCUS3623</name>
</gene>
<sequence length="326" mass="36630">MSQRSLNDHLRVNKIGKYVRKSTSHQAHVNAKARPHPPQPQPPLETQVYIVHKDEFKRIVQQLTGNQLSEPSPQNLPQPQRITPEPINWASSVPPKATAVEEYPHALLESLLEASSASNGDQLQQAFGGYQSHMLPQPQVPTQSMPYSNGREPVMTTTLSSPWLDALPQQLDGAYSLQPAYEIDAQQMAGAYCNPHMRLMLNKWAVLTHCNPHMRLVLNQWAVLTHSNPHMRLVLNKWAVLTHCNPHMGLILNKWAVLTHRNPAYEIDTEQMDGAYSVQPAYEIDTQETNGSYSLEPTTVGYPQPLTPNLTFSSMAQPEDFDLSSI</sequence>
<dbReference type="PANTHER" id="PTHR33783:SF5">
    <property type="entry name" value="VQ MOTIF-CONTAINING PROTEIN 5"/>
    <property type="match status" value="1"/>
</dbReference>
<evidence type="ECO:0000313" key="3">
    <source>
        <dbReference type="Proteomes" id="UP000836841"/>
    </source>
</evidence>
<proteinExistence type="predicted"/>
<evidence type="ECO:0000313" key="2">
    <source>
        <dbReference type="EMBL" id="CAH2034983.1"/>
    </source>
</evidence>
<dbReference type="Proteomes" id="UP000836841">
    <property type="component" value="Chromosome 1"/>
</dbReference>
<dbReference type="PANTHER" id="PTHR33783">
    <property type="entry name" value="PROTEIN HAIKU1"/>
    <property type="match status" value="1"/>
</dbReference>
<dbReference type="AlphaFoldDB" id="A0AAU9R6Y6"/>
<accession>A0AAU9R6Y6</accession>
<keyword evidence="3" id="KW-1185">Reference proteome</keyword>
<organism evidence="2 3">
    <name type="scientific">Thlaspi arvense</name>
    <name type="common">Field penny-cress</name>
    <dbReference type="NCBI Taxonomy" id="13288"/>
    <lineage>
        <taxon>Eukaryota</taxon>
        <taxon>Viridiplantae</taxon>
        <taxon>Streptophyta</taxon>
        <taxon>Embryophyta</taxon>
        <taxon>Tracheophyta</taxon>
        <taxon>Spermatophyta</taxon>
        <taxon>Magnoliopsida</taxon>
        <taxon>eudicotyledons</taxon>
        <taxon>Gunneridae</taxon>
        <taxon>Pentapetalae</taxon>
        <taxon>rosids</taxon>
        <taxon>malvids</taxon>
        <taxon>Brassicales</taxon>
        <taxon>Brassicaceae</taxon>
        <taxon>Thlaspideae</taxon>
        <taxon>Thlaspi</taxon>
    </lineage>
</organism>
<dbReference type="EMBL" id="OU466857">
    <property type="protein sequence ID" value="CAH2034983.1"/>
    <property type="molecule type" value="Genomic_DNA"/>
</dbReference>
<dbReference type="InterPro" id="IPR039612">
    <property type="entry name" value="VQ_5/9/14"/>
</dbReference>
<evidence type="ECO:0000256" key="1">
    <source>
        <dbReference type="SAM" id="MobiDB-lite"/>
    </source>
</evidence>